<feature type="coiled-coil region" evidence="4">
    <location>
        <begin position="720"/>
        <end position="758"/>
    </location>
</feature>
<dbReference type="InterPro" id="IPR015425">
    <property type="entry name" value="FH2_Formin"/>
</dbReference>
<dbReference type="Pfam" id="PF02181">
    <property type="entry name" value="FH2"/>
    <property type="match status" value="2"/>
</dbReference>
<dbReference type="PROSITE" id="PS50837">
    <property type="entry name" value="NACHT"/>
    <property type="match status" value="1"/>
</dbReference>
<keyword evidence="3" id="KW-0697">Rotamase</keyword>
<dbReference type="SUPFAM" id="SSF54534">
    <property type="entry name" value="FKBP-like"/>
    <property type="match status" value="1"/>
</dbReference>
<dbReference type="SMART" id="SM00498">
    <property type="entry name" value="FH2"/>
    <property type="match status" value="1"/>
</dbReference>
<keyword evidence="10" id="KW-1185">Reference proteome</keyword>
<dbReference type="InterPro" id="IPR042201">
    <property type="entry name" value="FH2_Formin_sf"/>
</dbReference>
<dbReference type="InterPro" id="IPR000297">
    <property type="entry name" value="PPIase_PpiC"/>
</dbReference>
<sequence length="2162" mass="240780">MDAKGKGGKGAKGPKSDASAVKGPKGKGKGSSSSTTKPEISPTKAMKPLWWRRLLLGSDIKAAGSIWEKIEDATKCLPIEEFETRFSKTQPAKPCSQAAELETIPVIRVSNASHDRELRLLPPPKEVAESLMNLDDRCLALDELERLQQHVPASMKDLEALKSAMELQPHARLGRMEEYWLAVSQIPACAERMASWHFVRTYRERVRHHTEHLQDLSDMFSSLLNCEALPALLYSILSTGNWLNSGTVDGDAAAFDLKLLPELYEVKGADNSSLQHWIFSEFFDSVDSRAADFLEAFSPMLQNVSRKVLNDEAKVSKGVHLTLEECDEALSGLEAELCRVQDELQRCLEPLDATDPVKRRLQREFTTATASMAAVGQQRDALKVQFGELLKWLQMTETRSADFCLMWDNFLLPPDLLVARHQDAYKNNTFEELFCQGETFSVQEFQAIWELDRTYGTFGEEGDPPFQRQLSRSPAGSPAEASPSTSHLSQLQLIPLPWTKIEVSSGHSVWNAVQAQVASPIPQAELLPRFSAKAVAEAQEQRLAKEAKFQHEPSATQSQGEALPNVKDPETLKDPEEARSLQQEPHVVLTSFVASYSKTLEACSKPLEDLLDVAQCFLCSEVLPDFLALVLATGNYLNGGTARGQADGFDLSEMSKLQGIQDFDGKDLRHFIFEVFCRQMPCQAEQFFKDLRPCFQNVRKAISKDAMGTARLEKTVVHDLETLDEQVSQLQRDLAAAQEALSSMADHLEGEADNLEKAAVYVGEVVVLRDAAQAEFEKLFSFLSMKAMRTADFCLLWDNLFLPGDLMVNKGKDDYFIPAFCCQEPFQREHIEVLWGLHIPGEAEQSEQASMEGPLDAQQFCAALIPLVQSPEDFSNNATAFSACPGTRSNGGDLGEVERGQMHPAIEAVLFDPELELRVPLGPVETDAGYHLIMARKKCKGILSTTVSASHILVKHGRYKPPACEASIHLPNLVGEEGDVARTWRRWSFAHSLPPALSHLAEAQDEAEQLQQKRLALQGQPGLRLLFRWEGAFVFNIKGILSDISGDMVGPINLVDGSIDSDSRMKLGNLLTLDEARALNAEKDGFDGRLQWIETSWQDAAGILDSASMCTAEILLHRSDADGSHGRKTGPSVRLRVKPTKLAYAASEPGLRLGLSSSIKVQDRVATLVKQLETGEVLVKVDNGEEEIIDPRPRTVVAASSIARAPGIQILLLHDGEHLLHAEVEESARKQNLLRHIVVHNGTRQEFDLNEMNHSLQRFSSAQEFEEARMAYCRQIMEDGRYIEDAITGNRVDISEQIVRVEMQVRRQSDAETLRHMPFDDLEWVSDSSFRLGERVWAQGREGTIEHLQKHNRYMVKFSDGSSSPALHASSIKRAQAIAGVQDRSFAKVQDIAEIVPLLLHPCRLQGRLHGAHSSQPVLIRAGAGTGKTWSMQQLLFLLASELSRPEKDSKLRLVPLLIPIQKLARMLRKANSEEGYPSNLVLFYIQAEFSDGRTRRLLEQAFEMRSLIVMLDGIDEAASMKLAVEDYVTKTLVPMGVPLLVTSRPEGIRKRLYSRDFVIMNLKPLGQDQQHKIIEKQLQKNNFFRHLLAFHGARREQEKTFKDSFSPQQVEQIEKALQATCGTAAPQSTHSPDHEVLTAVFFCIAVRLLSEAGLDANALQLPLELREGDAGNPKDMRRRLSLHSQKTGMIQSDFVCPSSESFVKVIKALTSDFQTHVDGEPAKLQAAGVASKFQNPGLLRLRYVSCKLYLVYQETSYPVQVQVHHCGCLAAFRHSAAQDDLAFLRNALRASSHSRPEEGTFDAMLEARMDVFEEICSIPVLLSVLACAFALEVQRLPADIYELYEMGMLTTLQRRLDQEQVATALEMLEMIAVANHKAKRRTFQVDDLQEVFQQKPQLLTLWSELLEDGHIPLVKILTLGHLTGEFQFSHLSFQEALFVRSLALGSDNHFWSDRLSLCCNLNDPFYRNALLIGRNHLAESLTAKQPHLNFDCQPRLSEVGRTGLRNLLAGVHTIAELDLANVNLRNDQEVHALVSSLTSAATGPNLRVLCLSRCQLTEKSTSAIGILLKSSRLSKLDLEGNTHFLTSTEAADGFADSIGSQGLQSLEFCSLRWCHIPPTVHPAIRRLFETCCVCKGLTLDLQGNRASRSSFDGFACLKGCL</sequence>
<dbReference type="Pfam" id="PF00639">
    <property type="entry name" value="Rotamase"/>
    <property type="match status" value="1"/>
</dbReference>
<keyword evidence="3" id="KW-0413">Isomerase</keyword>
<dbReference type="InterPro" id="IPR032675">
    <property type="entry name" value="LRR_dom_sf"/>
</dbReference>
<evidence type="ECO:0000259" key="7">
    <source>
        <dbReference type="PROSITE" id="PS50837"/>
    </source>
</evidence>
<dbReference type="Gene3D" id="1.20.58.2220">
    <property type="entry name" value="Formin, FH2 domain"/>
    <property type="match status" value="2"/>
</dbReference>
<dbReference type="Gene3D" id="3.40.50.300">
    <property type="entry name" value="P-loop containing nucleotide triphosphate hydrolases"/>
    <property type="match status" value="1"/>
</dbReference>
<dbReference type="PANTHER" id="PTHR45920">
    <property type="entry name" value="FORMIN HOMOLOGY 2 DOMAIN CONTAINING, ISOFORM I"/>
    <property type="match status" value="1"/>
</dbReference>
<comment type="caution">
    <text evidence="9">The sequence shown here is derived from an EMBL/GenBank/DDBJ whole genome shotgun (WGS) entry which is preliminary data.</text>
</comment>
<dbReference type="Proteomes" id="UP001642484">
    <property type="component" value="Unassembled WGS sequence"/>
</dbReference>
<evidence type="ECO:0000256" key="5">
    <source>
        <dbReference type="SAM" id="MobiDB-lite"/>
    </source>
</evidence>
<proteinExistence type="predicted"/>
<dbReference type="InterPro" id="IPR046357">
    <property type="entry name" value="PPIase_dom_sf"/>
</dbReference>
<evidence type="ECO:0000256" key="4">
    <source>
        <dbReference type="SAM" id="Coils"/>
    </source>
</evidence>
<evidence type="ECO:0000313" key="9">
    <source>
        <dbReference type="EMBL" id="CAK9098239.1"/>
    </source>
</evidence>
<feature type="region of interest" description="Disordered" evidence="5">
    <location>
        <begin position="460"/>
        <end position="486"/>
    </location>
</feature>
<evidence type="ECO:0008006" key="11">
    <source>
        <dbReference type="Google" id="ProtNLM"/>
    </source>
</evidence>
<keyword evidence="2" id="KW-0067">ATP-binding</keyword>
<protein>
    <recommendedName>
        <fullName evidence="11">Peptidylprolyl isomerase</fullName>
    </recommendedName>
</protein>
<feature type="domain" description="FH2" evidence="8">
    <location>
        <begin position="36"/>
        <end position="440"/>
    </location>
</feature>
<dbReference type="EMBL" id="CAXAMN010025805">
    <property type="protein sequence ID" value="CAK9098239.1"/>
    <property type="molecule type" value="Genomic_DNA"/>
</dbReference>
<dbReference type="SUPFAM" id="SSF52047">
    <property type="entry name" value="RNI-like"/>
    <property type="match status" value="1"/>
</dbReference>
<evidence type="ECO:0000256" key="1">
    <source>
        <dbReference type="ARBA" id="ARBA00022741"/>
    </source>
</evidence>
<evidence type="ECO:0000256" key="3">
    <source>
        <dbReference type="PROSITE-ProRule" id="PRU00278"/>
    </source>
</evidence>
<dbReference type="Gene3D" id="3.80.10.10">
    <property type="entry name" value="Ribonuclease Inhibitor"/>
    <property type="match status" value="1"/>
</dbReference>
<dbReference type="PANTHER" id="PTHR45920:SF7">
    <property type="entry name" value="FORMIN-G"/>
    <property type="match status" value="1"/>
</dbReference>
<feature type="compositionally biased region" description="Low complexity" evidence="5">
    <location>
        <begin position="471"/>
        <end position="486"/>
    </location>
</feature>
<dbReference type="InterPro" id="IPR007111">
    <property type="entry name" value="NACHT_NTPase"/>
</dbReference>
<evidence type="ECO:0000256" key="2">
    <source>
        <dbReference type="ARBA" id="ARBA00022840"/>
    </source>
</evidence>
<dbReference type="Gene3D" id="3.10.50.40">
    <property type="match status" value="1"/>
</dbReference>
<accession>A0ABP0RDL1</accession>
<feature type="region of interest" description="Disordered" evidence="5">
    <location>
        <begin position="1"/>
        <end position="43"/>
    </location>
</feature>
<evidence type="ECO:0000313" key="10">
    <source>
        <dbReference type="Proteomes" id="UP001642484"/>
    </source>
</evidence>
<keyword evidence="4" id="KW-0175">Coiled coil</keyword>
<gene>
    <name evidence="9" type="ORF">CCMP2556_LOCUS46557</name>
</gene>
<dbReference type="InterPro" id="IPR027417">
    <property type="entry name" value="P-loop_NTPase"/>
</dbReference>
<feature type="domain" description="PpiC" evidence="6">
    <location>
        <begin position="838"/>
        <end position="937"/>
    </location>
</feature>
<feature type="compositionally biased region" description="Basic and acidic residues" evidence="5">
    <location>
        <begin position="567"/>
        <end position="579"/>
    </location>
</feature>
<keyword evidence="1" id="KW-0547">Nucleotide-binding</keyword>
<evidence type="ECO:0000259" key="8">
    <source>
        <dbReference type="PROSITE" id="PS51444"/>
    </source>
</evidence>
<dbReference type="SUPFAM" id="SSF52540">
    <property type="entry name" value="P-loop containing nucleoside triphosphate hydrolases"/>
    <property type="match status" value="1"/>
</dbReference>
<dbReference type="SUPFAM" id="SSF101447">
    <property type="entry name" value="Formin homology 2 domain (FH2 domain)"/>
    <property type="match status" value="2"/>
</dbReference>
<evidence type="ECO:0000259" key="6">
    <source>
        <dbReference type="PROSITE" id="PS50198"/>
    </source>
</evidence>
<organism evidence="9 10">
    <name type="scientific">Durusdinium trenchii</name>
    <dbReference type="NCBI Taxonomy" id="1381693"/>
    <lineage>
        <taxon>Eukaryota</taxon>
        <taxon>Sar</taxon>
        <taxon>Alveolata</taxon>
        <taxon>Dinophyceae</taxon>
        <taxon>Suessiales</taxon>
        <taxon>Symbiodiniaceae</taxon>
        <taxon>Durusdinium</taxon>
    </lineage>
</organism>
<feature type="region of interest" description="Disordered" evidence="5">
    <location>
        <begin position="543"/>
        <end position="583"/>
    </location>
</feature>
<name>A0ABP0RDL1_9DINO</name>
<feature type="domain" description="NACHT" evidence="7">
    <location>
        <begin position="1416"/>
        <end position="1546"/>
    </location>
</feature>
<reference evidence="9 10" key="1">
    <citation type="submission" date="2024-02" db="EMBL/GenBank/DDBJ databases">
        <authorList>
            <person name="Chen Y."/>
            <person name="Shah S."/>
            <person name="Dougan E. K."/>
            <person name="Thang M."/>
            <person name="Chan C."/>
        </authorList>
    </citation>
    <scope>NUCLEOTIDE SEQUENCE [LARGE SCALE GENOMIC DNA]</scope>
</reference>
<dbReference type="PROSITE" id="PS50198">
    <property type="entry name" value="PPIC_PPIASE_2"/>
    <property type="match status" value="1"/>
</dbReference>
<dbReference type="PROSITE" id="PS51444">
    <property type="entry name" value="FH2"/>
    <property type="match status" value="1"/>
</dbReference>